<evidence type="ECO:0000313" key="1">
    <source>
        <dbReference type="EMBL" id="OOS02474.1"/>
    </source>
</evidence>
<reference evidence="1 2" key="1">
    <citation type="submission" date="2017-02" db="EMBL/GenBank/DDBJ databases">
        <title>Draft genome sequence of Haemophilus felis CCUG 31170 type strain.</title>
        <authorList>
            <person name="Engstrom-Jakobsson H."/>
            <person name="Salva-Serra F."/>
            <person name="Thorell K."/>
            <person name="Gonzales-Siles L."/>
            <person name="Karlsson R."/>
            <person name="Boulund F."/>
            <person name="Engstrand L."/>
            <person name="Kristiansson E."/>
            <person name="Moore E."/>
        </authorList>
    </citation>
    <scope>NUCLEOTIDE SEQUENCE [LARGE SCALE GENOMIC DNA]</scope>
    <source>
        <strain evidence="1 2">CCUG 31170</strain>
    </source>
</reference>
<evidence type="ECO:0000313" key="2">
    <source>
        <dbReference type="Proteomes" id="UP000190023"/>
    </source>
</evidence>
<gene>
    <name evidence="1" type="ORF">B0188_08595</name>
</gene>
<protein>
    <submittedName>
        <fullName evidence="1">Uncharacterized protein</fullName>
    </submittedName>
</protein>
<name>A0A1T0AXA2_9PAST</name>
<dbReference type="STRING" id="123822.B0188_08595"/>
<organism evidence="1 2">
    <name type="scientific">[Haemophilus] felis</name>
    <dbReference type="NCBI Taxonomy" id="123822"/>
    <lineage>
        <taxon>Bacteria</taxon>
        <taxon>Pseudomonadati</taxon>
        <taxon>Pseudomonadota</taxon>
        <taxon>Gammaproteobacteria</taxon>
        <taxon>Pasteurellales</taxon>
        <taxon>Pasteurellaceae</taxon>
    </lineage>
</organism>
<sequence>MRDFLIRLLGGKTKQDFHFIRDLVKHWDEFREDSNLLIEEYPQIKEKEFWLIGHFDIRDKYFSHLYKLQNGKDFEEFEPLELKNDGYINSLGHLLRKRNF</sequence>
<dbReference type="Proteomes" id="UP000190023">
    <property type="component" value="Unassembled WGS sequence"/>
</dbReference>
<keyword evidence="2" id="KW-1185">Reference proteome</keyword>
<comment type="caution">
    <text evidence="1">The sequence shown here is derived from an EMBL/GenBank/DDBJ whole genome shotgun (WGS) entry which is preliminary data.</text>
</comment>
<dbReference type="EMBL" id="MUYB01000036">
    <property type="protein sequence ID" value="OOS02474.1"/>
    <property type="molecule type" value="Genomic_DNA"/>
</dbReference>
<proteinExistence type="predicted"/>
<accession>A0A1T0AXA2</accession>
<dbReference type="AlphaFoldDB" id="A0A1T0AXA2"/>
<dbReference type="OrthoDB" id="5692147at2"/>